<reference evidence="1 2" key="1">
    <citation type="journal article" date="2023" name="Nucleic Acids Res.">
        <title>The hologenome of Daphnia magna reveals possible DNA methylation and microbiome-mediated evolution of the host genome.</title>
        <authorList>
            <person name="Chaturvedi A."/>
            <person name="Li X."/>
            <person name="Dhandapani V."/>
            <person name="Marshall H."/>
            <person name="Kissane S."/>
            <person name="Cuenca-Cambronero M."/>
            <person name="Asole G."/>
            <person name="Calvet F."/>
            <person name="Ruiz-Romero M."/>
            <person name="Marangio P."/>
            <person name="Guigo R."/>
            <person name="Rago D."/>
            <person name="Mirbahai L."/>
            <person name="Eastwood N."/>
            <person name="Colbourne J.K."/>
            <person name="Zhou J."/>
            <person name="Mallon E."/>
            <person name="Orsini L."/>
        </authorList>
    </citation>
    <scope>NUCLEOTIDE SEQUENCE [LARGE SCALE GENOMIC DNA]</scope>
    <source>
        <strain evidence="1">LRV0_1</strain>
    </source>
</reference>
<evidence type="ECO:0000313" key="2">
    <source>
        <dbReference type="Proteomes" id="UP001234178"/>
    </source>
</evidence>
<gene>
    <name evidence="1" type="ORF">OUZ56_022783</name>
</gene>
<comment type="caution">
    <text evidence="1">The sequence shown here is derived from an EMBL/GenBank/DDBJ whole genome shotgun (WGS) entry which is preliminary data.</text>
</comment>
<organism evidence="1 2">
    <name type="scientific">Daphnia magna</name>
    <dbReference type="NCBI Taxonomy" id="35525"/>
    <lineage>
        <taxon>Eukaryota</taxon>
        <taxon>Metazoa</taxon>
        <taxon>Ecdysozoa</taxon>
        <taxon>Arthropoda</taxon>
        <taxon>Crustacea</taxon>
        <taxon>Branchiopoda</taxon>
        <taxon>Diplostraca</taxon>
        <taxon>Cladocera</taxon>
        <taxon>Anomopoda</taxon>
        <taxon>Daphniidae</taxon>
        <taxon>Daphnia</taxon>
    </lineage>
</organism>
<dbReference type="EMBL" id="JAOYFB010000039">
    <property type="protein sequence ID" value="KAK4029823.1"/>
    <property type="molecule type" value="Genomic_DNA"/>
</dbReference>
<dbReference type="Proteomes" id="UP001234178">
    <property type="component" value="Unassembled WGS sequence"/>
</dbReference>
<name>A0ABR0AXG0_9CRUS</name>
<sequence length="82" mass="9011">MSDENTLGFKREKLCVWLHEIERETLCVYSVKCVHTVPHSSASLLVETFASDADTLSLTAFNVLCLHCIVLTLAAKTKGASN</sequence>
<keyword evidence="2" id="KW-1185">Reference proteome</keyword>
<accession>A0ABR0AXG0</accession>
<protein>
    <submittedName>
        <fullName evidence="1">Uncharacterized protein</fullName>
    </submittedName>
</protein>
<proteinExistence type="predicted"/>
<evidence type="ECO:0000313" key="1">
    <source>
        <dbReference type="EMBL" id="KAK4029823.1"/>
    </source>
</evidence>